<gene>
    <name evidence="2" type="ORF">NKR19_g2577</name>
</gene>
<keyword evidence="3" id="KW-1185">Reference proteome</keyword>
<proteinExistence type="predicted"/>
<feature type="region of interest" description="Disordered" evidence="1">
    <location>
        <begin position="205"/>
        <end position="392"/>
    </location>
</feature>
<feature type="compositionally biased region" description="Polar residues" evidence="1">
    <location>
        <begin position="205"/>
        <end position="214"/>
    </location>
</feature>
<feature type="region of interest" description="Disordered" evidence="1">
    <location>
        <begin position="70"/>
        <end position="114"/>
    </location>
</feature>
<accession>A0AA38SAA8</accession>
<evidence type="ECO:0000313" key="2">
    <source>
        <dbReference type="EMBL" id="KAJ9161141.1"/>
    </source>
</evidence>
<dbReference type="EMBL" id="JANBVN010000026">
    <property type="protein sequence ID" value="KAJ9161141.1"/>
    <property type="molecule type" value="Genomic_DNA"/>
</dbReference>
<feature type="compositionally biased region" description="Low complexity" evidence="1">
    <location>
        <begin position="323"/>
        <end position="333"/>
    </location>
</feature>
<evidence type="ECO:0000313" key="3">
    <source>
        <dbReference type="Proteomes" id="UP001174691"/>
    </source>
</evidence>
<organism evidence="2 3">
    <name type="scientific">Coniochaeta hoffmannii</name>
    <dbReference type="NCBI Taxonomy" id="91930"/>
    <lineage>
        <taxon>Eukaryota</taxon>
        <taxon>Fungi</taxon>
        <taxon>Dikarya</taxon>
        <taxon>Ascomycota</taxon>
        <taxon>Pezizomycotina</taxon>
        <taxon>Sordariomycetes</taxon>
        <taxon>Sordariomycetidae</taxon>
        <taxon>Coniochaetales</taxon>
        <taxon>Coniochaetaceae</taxon>
        <taxon>Coniochaeta</taxon>
    </lineage>
</organism>
<name>A0AA38SAA8_9PEZI</name>
<feature type="compositionally biased region" description="Basic and acidic residues" evidence="1">
    <location>
        <begin position="359"/>
        <end position="377"/>
    </location>
</feature>
<protein>
    <submittedName>
        <fullName evidence="2">Uncharacterized protein</fullName>
    </submittedName>
</protein>
<evidence type="ECO:0000256" key="1">
    <source>
        <dbReference type="SAM" id="MobiDB-lite"/>
    </source>
</evidence>
<feature type="compositionally biased region" description="Basic and acidic residues" evidence="1">
    <location>
        <begin position="16"/>
        <end position="28"/>
    </location>
</feature>
<dbReference type="AlphaFoldDB" id="A0AA38SAA8"/>
<dbReference type="Proteomes" id="UP001174691">
    <property type="component" value="Unassembled WGS sequence"/>
</dbReference>
<sequence length="435" mass="47834">MESAFDRGGLSQPPFNERRSQADAAESRRRIEDLAMAQAYQHANELPGARHLRDKIAADMEPMRAYHHDIRQAGEQNTPSERDIPFRRPSRKQSSPAVQATERFRRESTTKQLRRKGSAAFYANGGQVVHASRTVSPIHAWRQEQQAAVLSGLDDRLTQVATSRSSYFAQPGQGRETGHDYAPDYSYDTASADHRPRIRYAAFQRQGTSHQPKTPQVDYRAGMKHPGSSAPRTLKHMASSPAPLRKAPPLARDHSRHRSPNLPDDCGYCEPGEPQRHAPISRVAIPEDAPSRNGSPTLSYHTAEPYASPKPLRRTSNSIANLRRSSSTRVRSSQATTAEAARQGGRRLADEIAGPKAEMTSRRDAVESKVGGDRDDGALPPPSDAARGREEGIQTDGTLVLIKGLTITLHMREDSGEDLVMRADLSGEGVGGGRR</sequence>
<feature type="compositionally biased region" description="Low complexity" evidence="1">
    <location>
        <begin position="238"/>
        <end position="250"/>
    </location>
</feature>
<feature type="region of interest" description="Disordered" evidence="1">
    <location>
        <begin position="1"/>
        <end position="28"/>
    </location>
</feature>
<reference evidence="2" key="1">
    <citation type="submission" date="2022-07" db="EMBL/GenBank/DDBJ databases">
        <title>Fungi with potential for degradation of polypropylene.</title>
        <authorList>
            <person name="Gostincar C."/>
        </authorList>
    </citation>
    <scope>NUCLEOTIDE SEQUENCE</scope>
    <source>
        <strain evidence="2">EXF-13287</strain>
    </source>
</reference>
<comment type="caution">
    <text evidence="2">The sequence shown here is derived from an EMBL/GenBank/DDBJ whole genome shotgun (WGS) entry which is preliminary data.</text>
</comment>